<organism evidence="1 2">
    <name type="scientific">Peronospora matthiolae</name>
    <dbReference type="NCBI Taxonomy" id="2874970"/>
    <lineage>
        <taxon>Eukaryota</taxon>
        <taxon>Sar</taxon>
        <taxon>Stramenopiles</taxon>
        <taxon>Oomycota</taxon>
        <taxon>Peronosporomycetes</taxon>
        <taxon>Peronosporales</taxon>
        <taxon>Peronosporaceae</taxon>
        <taxon>Peronospora</taxon>
    </lineage>
</organism>
<dbReference type="EMBL" id="CAKLBY020000242">
    <property type="protein sequence ID" value="CAK7939211.1"/>
    <property type="molecule type" value="Genomic_DNA"/>
</dbReference>
<name>A0AAV1UXY6_9STRA</name>
<evidence type="ECO:0000313" key="1">
    <source>
        <dbReference type="EMBL" id="CAK7939211.1"/>
    </source>
</evidence>
<evidence type="ECO:0000313" key="2">
    <source>
        <dbReference type="Proteomes" id="UP001162060"/>
    </source>
</evidence>
<reference evidence="1" key="1">
    <citation type="submission" date="2024-01" db="EMBL/GenBank/DDBJ databases">
        <authorList>
            <person name="Webb A."/>
        </authorList>
    </citation>
    <scope>NUCLEOTIDE SEQUENCE</scope>
    <source>
        <strain evidence="1">Pm1</strain>
    </source>
</reference>
<gene>
    <name evidence="1" type="ORF">PM001_LOCUS24361</name>
</gene>
<accession>A0AAV1UXY6</accession>
<sequence>MDEELRALEDNDVWKVEVAREACPTHQMGVQNPVERRGRDRSFQSEACGMRERAGLRCRLRVDFAAVMELSTVKVILVLALRWGVPARHGDIPNAYVKANKEEHLEIFLAYLKA</sequence>
<dbReference type="Proteomes" id="UP001162060">
    <property type="component" value="Unassembled WGS sequence"/>
</dbReference>
<protein>
    <recommendedName>
        <fullName evidence="3">Reverse transcriptase Ty1/copia-type domain-containing protein</fullName>
    </recommendedName>
</protein>
<comment type="caution">
    <text evidence="1">The sequence shown here is derived from an EMBL/GenBank/DDBJ whole genome shotgun (WGS) entry which is preliminary data.</text>
</comment>
<evidence type="ECO:0008006" key="3">
    <source>
        <dbReference type="Google" id="ProtNLM"/>
    </source>
</evidence>
<dbReference type="AlphaFoldDB" id="A0AAV1UXY6"/>
<proteinExistence type="predicted"/>